<dbReference type="EMBL" id="JAAZHI010000243">
    <property type="protein sequence ID" value="NLA57080.1"/>
    <property type="molecule type" value="Genomic_DNA"/>
</dbReference>
<evidence type="ECO:0008006" key="3">
    <source>
        <dbReference type="Google" id="ProtNLM"/>
    </source>
</evidence>
<gene>
    <name evidence="1" type="ORF">GX859_12460</name>
</gene>
<proteinExistence type="predicted"/>
<evidence type="ECO:0000313" key="1">
    <source>
        <dbReference type="EMBL" id="NLA57080.1"/>
    </source>
</evidence>
<dbReference type="AlphaFoldDB" id="A0A7X6SXE8"/>
<organism evidence="1 2">
    <name type="scientific">Corynebacterium humireducens</name>
    <dbReference type="NCBI Taxonomy" id="1223514"/>
    <lineage>
        <taxon>Bacteria</taxon>
        <taxon>Bacillati</taxon>
        <taxon>Actinomycetota</taxon>
        <taxon>Actinomycetes</taxon>
        <taxon>Mycobacteriales</taxon>
        <taxon>Corynebacteriaceae</taxon>
        <taxon>Corynebacterium</taxon>
    </lineage>
</organism>
<evidence type="ECO:0000313" key="2">
    <source>
        <dbReference type="Proteomes" id="UP000557899"/>
    </source>
</evidence>
<reference evidence="1 2" key="1">
    <citation type="journal article" date="2020" name="Biotechnol. Biofuels">
        <title>New insights from the biogas microbiome by comprehensive genome-resolved metagenomics of nearly 1600 species originating from multiple anaerobic digesters.</title>
        <authorList>
            <person name="Campanaro S."/>
            <person name="Treu L."/>
            <person name="Rodriguez-R L.M."/>
            <person name="Kovalovszki A."/>
            <person name="Ziels R.M."/>
            <person name="Maus I."/>
            <person name="Zhu X."/>
            <person name="Kougias P.G."/>
            <person name="Basile A."/>
            <person name="Luo G."/>
            <person name="Schluter A."/>
            <person name="Konstantinidis K.T."/>
            <person name="Angelidaki I."/>
        </authorList>
    </citation>
    <scope>NUCLEOTIDE SEQUENCE [LARGE SCALE GENOMIC DNA]</scope>
    <source>
        <strain evidence="1">AS15tlH2ME_198</strain>
    </source>
</reference>
<dbReference type="Proteomes" id="UP000557899">
    <property type="component" value="Unassembled WGS sequence"/>
</dbReference>
<protein>
    <recommendedName>
        <fullName evidence="3">DUF559 domain-containing protein</fullName>
    </recommendedName>
</protein>
<sequence length="336" mass="36997">MNQVGGPVICADGRTEQERQSLYQRERGGEFLRIAPGHFIETISHGDLDAEEQVLVRIAAFACCAPASVAVGRTAARLWELPILPPADHGTWRVELGRIGGRTRRTRHVHYRHLSAGHRDHIETTDCGFGTVRVTGVLATALDLARWSSLADAVRVLDHCLREDLFTHEEMERRAGEMHRLQGAAQVGQAVALATASSESPRESEVKVLLRELGAPVPWQQATIRDQRGREIGRVDFFWPELGLIIEFDGDVKYSLLDPGDNSIRLREYAQTLEYLRNGLIPIRFSSADLASGLAAATIAAHLTGGAAQGRPYPDHLWSAETPAWTGHNGGYALRP</sequence>
<name>A0A7X6SXE8_9CORY</name>
<comment type="caution">
    <text evidence="1">The sequence shown here is derived from an EMBL/GenBank/DDBJ whole genome shotgun (WGS) entry which is preliminary data.</text>
</comment>
<accession>A0A7X6SXE8</accession>